<proteinExistence type="predicted"/>
<dbReference type="InterPro" id="IPR026960">
    <property type="entry name" value="RVT-Znf"/>
</dbReference>
<name>A0A151SF88_CAJCA</name>
<reference evidence="2" key="1">
    <citation type="journal article" date="2012" name="Nat. Biotechnol.">
        <title>Draft genome sequence of pigeonpea (Cajanus cajan), an orphan legume crop of resource-poor farmers.</title>
        <authorList>
            <person name="Varshney R.K."/>
            <person name="Chen W."/>
            <person name="Li Y."/>
            <person name="Bharti A.K."/>
            <person name="Saxena R.K."/>
            <person name="Schlueter J.A."/>
            <person name="Donoghue M.T."/>
            <person name="Azam S."/>
            <person name="Fan G."/>
            <person name="Whaley A.M."/>
            <person name="Farmer A.D."/>
            <person name="Sheridan J."/>
            <person name="Iwata A."/>
            <person name="Tuteja R."/>
            <person name="Penmetsa R.V."/>
            <person name="Wu W."/>
            <person name="Upadhyaya H.D."/>
            <person name="Yang S.P."/>
            <person name="Shah T."/>
            <person name="Saxena K.B."/>
            <person name="Michael T."/>
            <person name="McCombie W.R."/>
            <person name="Yang B."/>
            <person name="Zhang G."/>
            <person name="Yang H."/>
            <person name="Wang J."/>
            <person name="Spillane C."/>
            <person name="Cook D.R."/>
            <person name="May G.D."/>
            <person name="Xu X."/>
            <person name="Jackson S.A."/>
        </authorList>
    </citation>
    <scope>NUCLEOTIDE SEQUENCE [LARGE SCALE GENOMIC DNA]</scope>
</reference>
<dbReference type="PANTHER" id="PTHR33116:SF86">
    <property type="entry name" value="REVERSE TRANSCRIPTASE DOMAIN-CONTAINING PROTEIN"/>
    <property type="match status" value="1"/>
</dbReference>
<evidence type="ECO:0000313" key="3">
    <source>
        <dbReference type="Proteomes" id="UP000075243"/>
    </source>
</evidence>
<gene>
    <name evidence="2" type="ORF">KK1_024590</name>
</gene>
<dbReference type="AlphaFoldDB" id="A0A151SF88"/>
<evidence type="ECO:0000259" key="1">
    <source>
        <dbReference type="Pfam" id="PF13966"/>
    </source>
</evidence>
<protein>
    <submittedName>
        <fullName evidence="2">Ribonuclease H protein At1g65750 family</fullName>
    </submittedName>
</protein>
<evidence type="ECO:0000313" key="2">
    <source>
        <dbReference type="EMBL" id="KYP53453.1"/>
    </source>
</evidence>
<dbReference type="OMA" id="ICHEATR"/>
<dbReference type="Pfam" id="PF13966">
    <property type="entry name" value="zf-RVT"/>
    <property type="match status" value="1"/>
</dbReference>
<dbReference type="Proteomes" id="UP000075243">
    <property type="component" value="Unassembled WGS sequence"/>
</dbReference>
<dbReference type="STRING" id="3821.A0A151SF88"/>
<organism evidence="2 3">
    <name type="scientific">Cajanus cajan</name>
    <name type="common">Pigeon pea</name>
    <name type="synonym">Cajanus indicus</name>
    <dbReference type="NCBI Taxonomy" id="3821"/>
    <lineage>
        <taxon>Eukaryota</taxon>
        <taxon>Viridiplantae</taxon>
        <taxon>Streptophyta</taxon>
        <taxon>Embryophyta</taxon>
        <taxon>Tracheophyta</taxon>
        <taxon>Spermatophyta</taxon>
        <taxon>Magnoliopsida</taxon>
        <taxon>eudicotyledons</taxon>
        <taxon>Gunneridae</taxon>
        <taxon>Pentapetalae</taxon>
        <taxon>rosids</taxon>
        <taxon>fabids</taxon>
        <taxon>Fabales</taxon>
        <taxon>Fabaceae</taxon>
        <taxon>Papilionoideae</taxon>
        <taxon>50 kb inversion clade</taxon>
        <taxon>NPAAA clade</taxon>
        <taxon>indigoferoid/millettioid clade</taxon>
        <taxon>Phaseoleae</taxon>
        <taxon>Cajanus</taxon>
    </lineage>
</organism>
<dbReference type="PANTHER" id="PTHR33116">
    <property type="entry name" value="REVERSE TRANSCRIPTASE ZINC-BINDING DOMAIN-CONTAINING PROTEIN-RELATED-RELATED"/>
    <property type="match status" value="1"/>
</dbReference>
<dbReference type="Gramene" id="C.cajan_24377.t">
    <property type="protein sequence ID" value="C.cajan_24377.t"/>
    <property type="gene ID" value="C.cajan_24377"/>
</dbReference>
<dbReference type="EMBL" id="KQ483413">
    <property type="protein sequence ID" value="KYP53453.1"/>
    <property type="molecule type" value="Genomic_DNA"/>
</dbReference>
<keyword evidence="3" id="KW-1185">Reference proteome</keyword>
<sequence length="506" mass="58176">MECLFHLIEIAVTHKLWKPIKLSKGGPPLSYLAFADDLIFFSEASMDQVEIIQQCLDIFCESSGQKVSLEKTHIFFSKNVGWVVKNEIRNAFGFQRTDNLGKYLGVNIHHDKVNRHLLRSVKEKVNQRLNSWKARNLSFAGRLTLKKPVLAAIPSYTMQTVFFPLQLCDEIDRLVNKCFMMKNCWTICSQPSKLWVQVLRDKYKCGNAYVLNIEKKSSASNAWKGICDAWSFVQPFIAWNVGDGTQVQFWKDCWLPSRTRLLEVALEPVPEHEKGKFISEYITEEGLWNLFLLPTSAWFEVLGSAPPLIEVDHDVMVWGGSPTGAFSIKSAYNTIRTASNESRSLFKLIWKWRGPEQVKCLLWRVAHDSLVTNDWRSRKGLTNEPYCPICKREREMILHVLRDCLFAKSIWLSLYRGALGIDFFSNATLDWLESNLSKGDKAWAVIFALSIDSIWKARNSFIFQQTQLNTNLVLGEIHGRSREITNYICHEATRREIPPPSTLNIG</sequence>
<accession>A0A151SF88</accession>
<feature type="domain" description="Reverse transcriptase zinc-binding" evidence="1">
    <location>
        <begin position="326"/>
        <end position="411"/>
    </location>
</feature>